<evidence type="ECO:0000256" key="1">
    <source>
        <dbReference type="ARBA" id="ARBA00022490"/>
    </source>
</evidence>
<dbReference type="InterPro" id="IPR012337">
    <property type="entry name" value="RNaseH-like_sf"/>
</dbReference>
<dbReference type="InterPro" id="IPR006641">
    <property type="entry name" value="YqgF/RNaseH-like_dom"/>
</dbReference>
<keyword evidence="9" id="KW-1185">Reference proteome</keyword>
<feature type="compositionally biased region" description="Polar residues" evidence="6">
    <location>
        <begin position="1"/>
        <end position="10"/>
    </location>
</feature>
<dbReference type="PANTHER" id="PTHR33317">
    <property type="entry name" value="POLYNUCLEOTIDYL TRANSFERASE, RIBONUCLEASE H-LIKE SUPERFAMILY PROTEIN"/>
    <property type="match status" value="1"/>
</dbReference>
<keyword evidence="3 5" id="KW-0540">Nuclease</keyword>
<dbReference type="GO" id="GO:0005829">
    <property type="term" value="C:cytosol"/>
    <property type="evidence" value="ECO:0007669"/>
    <property type="project" value="TreeGrafter"/>
</dbReference>
<keyword evidence="2 5" id="KW-0690">Ribosome biogenesis</keyword>
<evidence type="ECO:0000259" key="7">
    <source>
        <dbReference type="SMART" id="SM00732"/>
    </source>
</evidence>
<dbReference type="GO" id="GO:0016788">
    <property type="term" value="F:hydrolase activity, acting on ester bonds"/>
    <property type="evidence" value="ECO:0007669"/>
    <property type="project" value="UniProtKB-UniRule"/>
</dbReference>
<organism evidence="8 9">
    <name type="scientific">Blastococcus aurantiacus</name>
    <dbReference type="NCBI Taxonomy" id="1550231"/>
    <lineage>
        <taxon>Bacteria</taxon>
        <taxon>Bacillati</taxon>
        <taxon>Actinomycetota</taxon>
        <taxon>Actinomycetes</taxon>
        <taxon>Geodermatophilales</taxon>
        <taxon>Geodermatophilaceae</taxon>
        <taxon>Blastococcus</taxon>
    </lineage>
</organism>
<dbReference type="Gene3D" id="3.30.420.140">
    <property type="entry name" value="YqgF/RNase H-like domain"/>
    <property type="match status" value="1"/>
</dbReference>
<reference evidence="9" key="1">
    <citation type="submission" date="2016-10" db="EMBL/GenBank/DDBJ databases">
        <authorList>
            <person name="Varghese N."/>
            <person name="Submissions S."/>
        </authorList>
    </citation>
    <scope>NUCLEOTIDE SEQUENCE [LARGE SCALE GENOMIC DNA]</scope>
    <source>
        <strain evidence="9">DSM 44268</strain>
    </source>
</reference>
<accession>A0A1G7P672</accession>
<comment type="subcellular location">
    <subcellularLocation>
        <location evidence="5">Cytoplasm</location>
    </subcellularLocation>
</comment>
<comment type="similarity">
    <text evidence="5">Belongs to the YqgF HJR family.</text>
</comment>
<proteinExistence type="inferred from homology"/>
<dbReference type="Pfam" id="PF03652">
    <property type="entry name" value="RuvX"/>
    <property type="match status" value="1"/>
</dbReference>
<dbReference type="SUPFAM" id="SSF53098">
    <property type="entry name" value="Ribonuclease H-like"/>
    <property type="match status" value="1"/>
</dbReference>
<evidence type="ECO:0000256" key="5">
    <source>
        <dbReference type="HAMAP-Rule" id="MF_00651"/>
    </source>
</evidence>
<evidence type="ECO:0000256" key="3">
    <source>
        <dbReference type="ARBA" id="ARBA00022722"/>
    </source>
</evidence>
<comment type="function">
    <text evidence="5">Could be a nuclease involved in processing of the 5'-end of pre-16S rRNA.</text>
</comment>
<evidence type="ECO:0000256" key="4">
    <source>
        <dbReference type="ARBA" id="ARBA00022801"/>
    </source>
</evidence>
<feature type="domain" description="YqgF/RNase H-like" evidence="7">
    <location>
        <begin position="90"/>
        <end position="191"/>
    </location>
</feature>
<gene>
    <name evidence="8" type="ORF">SAMN05660662_3482</name>
</gene>
<dbReference type="PANTHER" id="PTHR33317:SF4">
    <property type="entry name" value="POLYNUCLEOTIDYL TRANSFERASE, RIBONUCLEASE H-LIKE SUPERFAMILY PROTEIN"/>
    <property type="match status" value="1"/>
</dbReference>
<evidence type="ECO:0000256" key="6">
    <source>
        <dbReference type="SAM" id="MobiDB-lite"/>
    </source>
</evidence>
<dbReference type="NCBIfam" id="TIGR00250">
    <property type="entry name" value="RNAse_H_YqgF"/>
    <property type="match status" value="1"/>
</dbReference>
<keyword evidence="4 5" id="KW-0378">Hydrolase</keyword>
<evidence type="ECO:0000256" key="2">
    <source>
        <dbReference type="ARBA" id="ARBA00022517"/>
    </source>
</evidence>
<dbReference type="EC" id="3.1.-.-" evidence="5"/>
<dbReference type="HAMAP" id="MF_00651">
    <property type="entry name" value="Nuclease_YqgF"/>
    <property type="match status" value="1"/>
</dbReference>
<dbReference type="Proteomes" id="UP000199406">
    <property type="component" value="Unassembled WGS sequence"/>
</dbReference>
<dbReference type="SMART" id="SM00732">
    <property type="entry name" value="YqgFc"/>
    <property type="match status" value="1"/>
</dbReference>
<dbReference type="STRING" id="1550231.SAMN05660662_3482"/>
<dbReference type="AlphaFoldDB" id="A0A1G7P672"/>
<keyword evidence="1 5" id="KW-0963">Cytoplasm</keyword>
<sequence>MPTTEDNGSDYNPEDTGPVGGRRRELPAVPPARPRQAPGSAPVHHPTTELDLSQGFPPVSNETAEIDLSGGWPAHLKVPPKPPAPARQTGRVLGVDVGTVRVGLALSDPTGTLASPLETLRRAKDESDLDRLAALVVEHEVTEVVVGEPRHLSGASGASAEDAAAYSQALADRIADVPVYLIDERLSTVTAASHLRQGGIDSRNQRSVIDQAAAVVILQQYLDSRRARS</sequence>
<dbReference type="GO" id="GO:0004518">
    <property type="term" value="F:nuclease activity"/>
    <property type="evidence" value="ECO:0007669"/>
    <property type="project" value="UniProtKB-KW"/>
</dbReference>
<dbReference type="InterPro" id="IPR005227">
    <property type="entry name" value="YqgF"/>
</dbReference>
<evidence type="ECO:0000313" key="8">
    <source>
        <dbReference type="EMBL" id="SDF81753.1"/>
    </source>
</evidence>
<dbReference type="InterPro" id="IPR037027">
    <property type="entry name" value="YqgF/RNaseH-like_dom_sf"/>
</dbReference>
<name>A0A1G7P672_9ACTN</name>
<protein>
    <recommendedName>
        <fullName evidence="5">Putative pre-16S rRNA nuclease</fullName>
        <ecNumber evidence="5">3.1.-.-</ecNumber>
    </recommendedName>
</protein>
<dbReference type="CDD" id="cd16964">
    <property type="entry name" value="YqgF"/>
    <property type="match status" value="1"/>
</dbReference>
<feature type="region of interest" description="Disordered" evidence="6">
    <location>
        <begin position="1"/>
        <end position="65"/>
    </location>
</feature>
<evidence type="ECO:0000313" key="9">
    <source>
        <dbReference type="Proteomes" id="UP000199406"/>
    </source>
</evidence>
<dbReference type="EMBL" id="FNBT01000007">
    <property type="protein sequence ID" value="SDF81753.1"/>
    <property type="molecule type" value="Genomic_DNA"/>
</dbReference>
<dbReference type="GO" id="GO:0000967">
    <property type="term" value="P:rRNA 5'-end processing"/>
    <property type="evidence" value="ECO:0007669"/>
    <property type="project" value="UniProtKB-UniRule"/>
</dbReference>